<protein>
    <submittedName>
        <fullName evidence="2">Uncharacterized protein</fullName>
    </submittedName>
</protein>
<dbReference type="Proteomes" id="UP001458880">
    <property type="component" value="Unassembled WGS sequence"/>
</dbReference>
<evidence type="ECO:0000313" key="3">
    <source>
        <dbReference type="Proteomes" id="UP001458880"/>
    </source>
</evidence>
<dbReference type="AlphaFoldDB" id="A0AAW1IFE2"/>
<sequence length="149" mass="16542">MEILDPELPDSPLIRTPSISPDPTPAAIQNRTTPPSAATNTSDVSFPDKIYYHPSTSKVHFPALTICRANFAKTTFGPIESKKKDSANVTSPEYIASKRKKTQEILEKKEKKEHNVATSKIQIDKLPSERKSKRLKHDSPPSISSDGHH</sequence>
<reference evidence="2 3" key="1">
    <citation type="journal article" date="2024" name="BMC Genomics">
        <title>De novo assembly and annotation of Popillia japonica's genome with initial clues to its potential as an invasive pest.</title>
        <authorList>
            <person name="Cucini C."/>
            <person name="Boschi S."/>
            <person name="Funari R."/>
            <person name="Cardaioli E."/>
            <person name="Iannotti N."/>
            <person name="Marturano G."/>
            <person name="Paoli F."/>
            <person name="Bruttini M."/>
            <person name="Carapelli A."/>
            <person name="Frati F."/>
            <person name="Nardi F."/>
        </authorList>
    </citation>
    <scope>NUCLEOTIDE SEQUENCE [LARGE SCALE GENOMIC DNA]</scope>
    <source>
        <strain evidence="2">DMR45628</strain>
    </source>
</reference>
<organism evidence="2 3">
    <name type="scientific">Popillia japonica</name>
    <name type="common">Japanese beetle</name>
    <dbReference type="NCBI Taxonomy" id="7064"/>
    <lineage>
        <taxon>Eukaryota</taxon>
        <taxon>Metazoa</taxon>
        <taxon>Ecdysozoa</taxon>
        <taxon>Arthropoda</taxon>
        <taxon>Hexapoda</taxon>
        <taxon>Insecta</taxon>
        <taxon>Pterygota</taxon>
        <taxon>Neoptera</taxon>
        <taxon>Endopterygota</taxon>
        <taxon>Coleoptera</taxon>
        <taxon>Polyphaga</taxon>
        <taxon>Scarabaeiformia</taxon>
        <taxon>Scarabaeidae</taxon>
        <taxon>Rutelinae</taxon>
        <taxon>Popillia</taxon>
    </lineage>
</organism>
<feature type="compositionally biased region" description="Polar residues" evidence="1">
    <location>
        <begin position="17"/>
        <end position="44"/>
    </location>
</feature>
<dbReference type="EMBL" id="JASPKY010000604">
    <property type="protein sequence ID" value="KAK9688150.1"/>
    <property type="molecule type" value="Genomic_DNA"/>
</dbReference>
<comment type="caution">
    <text evidence="2">The sequence shown here is derived from an EMBL/GenBank/DDBJ whole genome shotgun (WGS) entry which is preliminary data.</text>
</comment>
<name>A0AAW1IFE2_POPJA</name>
<keyword evidence="3" id="KW-1185">Reference proteome</keyword>
<evidence type="ECO:0000313" key="2">
    <source>
        <dbReference type="EMBL" id="KAK9688150.1"/>
    </source>
</evidence>
<evidence type="ECO:0000256" key="1">
    <source>
        <dbReference type="SAM" id="MobiDB-lite"/>
    </source>
</evidence>
<gene>
    <name evidence="2" type="ORF">QE152_g35765</name>
</gene>
<feature type="region of interest" description="Disordered" evidence="1">
    <location>
        <begin position="1"/>
        <end position="45"/>
    </location>
</feature>
<feature type="region of interest" description="Disordered" evidence="1">
    <location>
        <begin position="107"/>
        <end position="149"/>
    </location>
</feature>
<proteinExistence type="predicted"/>
<accession>A0AAW1IFE2</accession>